<dbReference type="EMBL" id="CP136594">
    <property type="protein sequence ID" value="WOE74926.1"/>
    <property type="molecule type" value="Genomic_DNA"/>
</dbReference>
<reference evidence="2 3" key="1">
    <citation type="submission" date="2023-10" db="EMBL/GenBank/DDBJ databases">
        <title>Complete genome sequence of a Sphingomonadaceae bacterium.</title>
        <authorList>
            <person name="Yan C."/>
        </authorList>
    </citation>
    <scope>NUCLEOTIDE SEQUENCE [LARGE SCALE GENOMIC DNA]</scope>
    <source>
        <strain evidence="2 3">SCSIO 66989</strain>
    </source>
</reference>
<name>A0AA97F6N5_9SPHN</name>
<accession>A0AA97F6N5</accession>
<sequence length="150" mass="16735">MQFRDYRSEDKAACLALFDSNVPRYFDPSERQLFSDFLDDPRGPYFVLELDGDTVGCGGYAREEPDADGTRAVTFTWGMVDNARHKEGLGKALAEHRLAVIRRESGLDEVRLSTTPAVAPFFARFGFVAGPVEKDGYAPGMDKVEMRMAL</sequence>
<dbReference type="RefSeq" id="WP_317081378.1">
    <property type="nucleotide sequence ID" value="NZ_CP136594.1"/>
</dbReference>
<protein>
    <submittedName>
        <fullName evidence="2">GNAT family N-acetyltransferase</fullName>
    </submittedName>
</protein>
<feature type="domain" description="N-acetyltransferase" evidence="1">
    <location>
        <begin position="1"/>
        <end position="150"/>
    </location>
</feature>
<dbReference type="GO" id="GO:0016747">
    <property type="term" value="F:acyltransferase activity, transferring groups other than amino-acyl groups"/>
    <property type="evidence" value="ECO:0007669"/>
    <property type="project" value="InterPro"/>
</dbReference>
<organism evidence="2 3">
    <name type="scientific">Alterisphingorhabdus coralli</name>
    <dbReference type="NCBI Taxonomy" id="3071408"/>
    <lineage>
        <taxon>Bacteria</taxon>
        <taxon>Pseudomonadati</taxon>
        <taxon>Pseudomonadota</taxon>
        <taxon>Alphaproteobacteria</taxon>
        <taxon>Sphingomonadales</taxon>
        <taxon>Sphingomonadaceae</taxon>
        <taxon>Alterisphingorhabdus (ex Yan et al. 2024)</taxon>
    </lineage>
</organism>
<dbReference type="Gene3D" id="3.40.630.30">
    <property type="match status" value="1"/>
</dbReference>
<gene>
    <name evidence="2" type="ORF">RB602_13965</name>
</gene>
<dbReference type="InterPro" id="IPR000182">
    <property type="entry name" value="GNAT_dom"/>
</dbReference>
<dbReference type="Proteomes" id="UP001302429">
    <property type="component" value="Chromosome"/>
</dbReference>
<dbReference type="InterPro" id="IPR016181">
    <property type="entry name" value="Acyl_CoA_acyltransferase"/>
</dbReference>
<dbReference type="KEGG" id="acoa:RB602_13965"/>
<evidence type="ECO:0000259" key="1">
    <source>
        <dbReference type="PROSITE" id="PS51186"/>
    </source>
</evidence>
<dbReference type="AlphaFoldDB" id="A0AA97F6N5"/>
<dbReference type="CDD" id="cd04301">
    <property type="entry name" value="NAT_SF"/>
    <property type="match status" value="1"/>
</dbReference>
<dbReference type="SUPFAM" id="SSF55729">
    <property type="entry name" value="Acyl-CoA N-acyltransferases (Nat)"/>
    <property type="match status" value="1"/>
</dbReference>
<evidence type="ECO:0000313" key="3">
    <source>
        <dbReference type="Proteomes" id="UP001302429"/>
    </source>
</evidence>
<evidence type="ECO:0000313" key="2">
    <source>
        <dbReference type="EMBL" id="WOE74926.1"/>
    </source>
</evidence>
<dbReference type="Pfam" id="PF13508">
    <property type="entry name" value="Acetyltransf_7"/>
    <property type="match status" value="1"/>
</dbReference>
<proteinExistence type="predicted"/>
<dbReference type="PROSITE" id="PS51186">
    <property type="entry name" value="GNAT"/>
    <property type="match status" value="1"/>
</dbReference>
<keyword evidence="3" id="KW-1185">Reference proteome</keyword>